<dbReference type="Proteomes" id="UP000035642">
    <property type="component" value="Unassembled WGS sequence"/>
</dbReference>
<feature type="compositionally biased region" description="Basic and acidic residues" evidence="1">
    <location>
        <begin position="29"/>
        <end position="42"/>
    </location>
</feature>
<sequence length="66" mass="7412">MYGDFLTYFGMKHWHQLAFKSSHISSGGDDGRGDRDDHDGETYRVICCDDDDDDEVPGDGDDPLGR</sequence>
<feature type="region of interest" description="Disordered" evidence="1">
    <location>
        <begin position="22"/>
        <end position="66"/>
    </location>
</feature>
<dbReference type="WBParaSite" id="ACAC_0000903301-mRNA-1">
    <property type="protein sequence ID" value="ACAC_0000903301-mRNA-1"/>
    <property type="gene ID" value="ACAC_0000903301"/>
</dbReference>
<keyword evidence="2" id="KW-1185">Reference proteome</keyword>
<reference evidence="2" key="1">
    <citation type="submission" date="2012-09" db="EMBL/GenBank/DDBJ databases">
        <authorList>
            <person name="Martin A.A."/>
        </authorList>
    </citation>
    <scope>NUCLEOTIDE SEQUENCE</scope>
</reference>
<feature type="compositionally biased region" description="Acidic residues" evidence="1">
    <location>
        <begin position="48"/>
        <end position="66"/>
    </location>
</feature>
<protein>
    <submittedName>
        <fullName evidence="3">Uncharacterized protein</fullName>
    </submittedName>
</protein>
<dbReference type="AlphaFoldDB" id="A0A0K0DE09"/>
<organism evidence="2 3">
    <name type="scientific">Angiostrongylus cantonensis</name>
    <name type="common">Rat lungworm</name>
    <dbReference type="NCBI Taxonomy" id="6313"/>
    <lineage>
        <taxon>Eukaryota</taxon>
        <taxon>Metazoa</taxon>
        <taxon>Ecdysozoa</taxon>
        <taxon>Nematoda</taxon>
        <taxon>Chromadorea</taxon>
        <taxon>Rhabditida</taxon>
        <taxon>Rhabditina</taxon>
        <taxon>Rhabditomorpha</taxon>
        <taxon>Strongyloidea</taxon>
        <taxon>Metastrongylidae</taxon>
        <taxon>Angiostrongylus</taxon>
    </lineage>
</organism>
<evidence type="ECO:0000256" key="1">
    <source>
        <dbReference type="SAM" id="MobiDB-lite"/>
    </source>
</evidence>
<accession>A0A0K0DE09</accession>
<proteinExistence type="predicted"/>
<name>A0A0K0DE09_ANGCA</name>
<reference evidence="3" key="2">
    <citation type="submission" date="2017-02" db="UniProtKB">
        <authorList>
            <consortium name="WormBaseParasite"/>
        </authorList>
    </citation>
    <scope>IDENTIFICATION</scope>
</reference>
<evidence type="ECO:0000313" key="3">
    <source>
        <dbReference type="WBParaSite" id="ACAC_0000903301-mRNA-1"/>
    </source>
</evidence>
<evidence type="ECO:0000313" key="2">
    <source>
        <dbReference type="Proteomes" id="UP000035642"/>
    </source>
</evidence>